<dbReference type="RefSeq" id="YP_009506589.1">
    <property type="nucleotide sequence ID" value="NC_038481.1"/>
</dbReference>
<proteinExistence type="predicted"/>
<keyword evidence="2" id="KW-1185">Reference proteome</keyword>
<dbReference type="Proteomes" id="UP000232815">
    <property type="component" value="Segment"/>
</dbReference>
<dbReference type="GO" id="GO:0019028">
    <property type="term" value="C:viral capsid"/>
    <property type="evidence" value="ECO:0007669"/>
    <property type="project" value="UniProtKB-KW"/>
</dbReference>
<gene>
    <name evidence="1" type="primary">coat protein</name>
</gene>
<keyword evidence="1" id="KW-0946">Virion</keyword>
<organism evidence="1 2">
    <name type="scientific">Mosquito VEM virus SDBVL G</name>
    <dbReference type="NCBI Taxonomy" id="1034805"/>
    <lineage>
        <taxon>Viruses</taxon>
        <taxon>Monodnaviria</taxon>
        <taxon>Shotokuvirae</taxon>
        <taxon>Cressdnaviricota</taxon>
        <taxon>Repensiviricetes</taxon>
        <taxon>Geplafuvirales</taxon>
        <taxon>Genomoviridae</taxon>
        <taxon>Gemycircularvirus</taxon>
        <taxon>Gemycircularvirus mosqi1</taxon>
    </lineage>
</organism>
<protein>
    <submittedName>
        <fullName evidence="1">Coat protein</fullName>
    </submittedName>
</protein>
<dbReference type="GeneID" id="37617504"/>
<reference evidence="1 2" key="1">
    <citation type="journal article" date="2011" name="PLoS ONE">
        <title>Broad Surveys of DNA Viral Diversity Obtained through Viral Metagenomics of Mosquitoes.</title>
        <authorList>
            <person name="Ng T.F."/>
            <person name="Willner D.L."/>
            <person name="Lim Y.W."/>
            <person name="Schmieder R."/>
            <person name="Chau B."/>
            <person name="Nilsson C."/>
            <person name="Anthony S."/>
            <person name="Ruan Y."/>
            <person name="Rohwer F."/>
            <person name="Breitbart M."/>
        </authorList>
    </citation>
    <scope>NUCLEOTIDE SEQUENCE [LARGE SCALE GENOMIC DNA]</scope>
    <source>
        <strain evidence="1">SDBVL G</strain>
    </source>
</reference>
<evidence type="ECO:0000313" key="1">
    <source>
        <dbReference type="EMBL" id="AEF58774.1"/>
    </source>
</evidence>
<dbReference type="EMBL" id="HQ335086">
    <property type="protein sequence ID" value="AEF58774.1"/>
    <property type="molecule type" value="Genomic_DNA"/>
</dbReference>
<dbReference type="OrthoDB" id="7982at10239"/>
<name>F6KIE3_9VIRU</name>
<dbReference type="KEGG" id="vg:37617504"/>
<evidence type="ECO:0000313" key="2">
    <source>
        <dbReference type="Proteomes" id="UP000232815"/>
    </source>
</evidence>
<keyword evidence="1" id="KW-0167">Capsid protein</keyword>
<accession>F6KIE3</accession>
<sequence>MVYRRSRPTSYRRRTGRYAPRRSIYRRKRMVYRRANARRTRTRGLPVKRIRNLTSRKKQDTMLSWAKPTPYTSGAVGSPLMTGIPNARDPGIQPYVYMYQPTARDLERVPGSVTNINDSASRTSSNCYAVGLKEKISLIVNSNEEWLWRRIVFTFKGTYLVTPQAGFGGDSNNVGAFYDETSVGFPRAWTQLSGFTASPGADTNALWLALRSLLFKGTYQTDWNDFATAKADNSRLNILYDKQVKVQSPNDNGTTRTFNRWHPFRKRLIYNDDEVGGGKQVDVGYSSMHRASMGDAYVFDMFIPGHNSEQADELEVRCSSTYYWHET</sequence>